<dbReference type="EMBL" id="CP012109">
    <property type="protein sequence ID" value="AKQ69068.1"/>
    <property type="molecule type" value="Genomic_DNA"/>
</dbReference>
<name>A0A0H4X5E2_9BACT</name>
<accession>A0A0H4X5E2</accession>
<evidence type="ECO:0000256" key="1">
    <source>
        <dbReference type="SAM" id="MobiDB-lite"/>
    </source>
</evidence>
<dbReference type="Proteomes" id="UP000009026">
    <property type="component" value="Chromosome"/>
</dbReference>
<evidence type="ECO:0000313" key="3">
    <source>
        <dbReference type="Proteomes" id="UP000009026"/>
    </source>
</evidence>
<reference evidence="2 3" key="1">
    <citation type="journal article" date="2016" name="PLoS ONE">
        <title>Complete Genome Sequence and Comparative Genomics of a Novel Myxobacterium Myxococcus hansupus.</title>
        <authorList>
            <person name="Sharma G."/>
            <person name="Narwani T."/>
            <person name="Subramanian S."/>
        </authorList>
    </citation>
    <scope>NUCLEOTIDE SEQUENCE [LARGE SCALE GENOMIC DNA]</scope>
    <source>
        <strain evidence="3">mixupus</strain>
    </source>
</reference>
<feature type="region of interest" description="Disordered" evidence="1">
    <location>
        <begin position="1"/>
        <end position="31"/>
    </location>
</feature>
<dbReference type="STRING" id="1297742.A176_005980"/>
<proteinExistence type="predicted"/>
<gene>
    <name evidence="2" type="ORF">A176_005980</name>
</gene>
<dbReference type="AlphaFoldDB" id="A0A0H4X5E2"/>
<feature type="compositionally biased region" description="Basic and acidic residues" evidence="1">
    <location>
        <begin position="1"/>
        <end position="19"/>
    </location>
</feature>
<sequence>MQAHGDERGGTHGLEEAAVRGKGSTGRAHAASLSRNGVFGTGHEYFAG</sequence>
<protein>
    <submittedName>
        <fullName evidence="2">Uncharacterized protein</fullName>
    </submittedName>
</protein>
<organism evidence="2 3">
    <name type="scientific">Pseudomyxococcus hansupus</name>
    <dbReference type="NCBI Taxonomy" id="1297742"/>
    <lineage>
        <taxon>Bacteria</taxon>
        <taxon>Pseudomonadati</taxon>
        <taxon>Myxococcota</taxon>
        <taxon>Myxococcia</taxon>
        <taxon>Myxococcales</taxon>
        <taxon>Cystobacterineae</taxon>
        <taxon>Myxococcaceae</taxon>
        <taxon>Pseudomyxococcus</taxon>
    </lineage>
</organism>
<evidence type="ECO:0000313" key="2">
    <source>
        <dbReference type="EMBL" id="AKQ69068.1"/>
    </source>
</evidence>
<dbReference type="KEGG" id="mym:A176_005980"/>
<keyword evidence="3" id="KW-1185">Reference proteome</keyword>